<proteinExistence type="inferred from homology"/>
<comment type="function">
    <text evidence="9">Serine/threonine kinase that plays a role in the response to environmental stress. Appears to act upstream of the JUN N-terminal pathway.</text>
</comment>
<keyword evidence="4" id="KW-0597">Phosphoprotein</keyword>
<evidence type="ECO:0000256" key="11">
    <source>
        <dbReference type="PIRSR" id="PIRSR038172-2"/>
    </source>
</evidence>
<evidence type="ECO:0000256" key="2">
    <source>
        <dbReference type="ARBA" id="ARBA00008874"/>
    </source>
</evidence>
<feature type="domain" description="CNH" evidence="15">
    <location>
        <begin position="384"/>
        <end position="697"/>
    </location>
</feature>
<feature type="binding site" evidence="11">
    <location>
        <begin position="21"/>
        <end position="29"/>
    </location>
    <ligand>
        <name>ATP</name>
        <dbReference type="ChEBI" id="CHEBI:30616"/>
    </ligand>
</feature>
<dbReference type="InterPro" id="IPR050629">
    <property type="entry name" value="STE20/SPS1-PAK"/>
</dbReference>
<comment type="catalytic activity">
    <reaction evidence="9">
        <text>L-threonyl-[protein] + ATP = O-phospho-L-threonyl-[protein] + ADP + H(+)</text>
        <dbReference type="Rhea" id="RHEA:46608"/>
        <dbReference type="Rhea" id="RHEA-COMP:11060"/>
        <dbReference type="Rhea" id="RHEA-COMP:11605"/>
        <dbReference type="ChEBI" id="CHEBI:15378"/>
        <dbReference type="ChEBI" id="CHEBI:30013"/>
        <dbReference type="ChEBI" id="CHEBI:30616"/>
        <dbReference type="ChEBI" id="CHEBI:61977"/>
        <dbReference type="ChEBI" id="CHEBI:456216"/>
        <dbReference type="EC" id="2.7.11.1"/>
    </reaction>
</comment>
<evidence type="ECO:0000259" key="15">
    <source>
        <dbReference type="PROSITE" id="PS50219"/>
    </source>
</evidence>
<feature type="domain" description="Protein kinase" evidence="14">
    <location>
        <begin position="15"/>
        <end position="257"/>
    </location>
</feature>
<evidence type="ECO:0000256" key="13">
    <source>
        <dbReference type="SAM" id="MobiDB-lite"/>
    </source>
</evidence>
<evidence type="ECO:0000313" key="17">
    <source>
        <dbReference type="Proteomes" id="UP000261640"/>
    </source>
</evidence>
<reference evidence="16" key="2">
    <citation type="submission" date="2025-09" db="UniProtKB">
        <authorList>
            <consortium name="Ensembl"/>
        </authorList>
    </citation>
    <scope>IDENTIFICATION</scope>
</reference>
<dbReference type="GeneTree" id="ENSGT00940000166658"/>
<evidence type="ECO:0000256" key="9">
    <source>
        <dbReference type="PIRNR" id="PIRNR038172"/>
    </source>
</evidence>
<dbReference type="SMART" id="SM00220">
    <property type="entry name" value="S_TKc"/>
    <property type="match status" value="1"/>
</dbReference>
<keyword evidence="7 9" id="KW-0418">Kinase</keyword>
<dbReference type="Gene3D" id="1.10.510.10">
    <property type="entry name" value="Transferase(Phosphotransferase) domain 1"/>
    <property type="match status" value="1"/>
</dbReference>
<comment type="similarity">
    <text evidence="2 9">Belongs to the protein kinase superfamily. STE Ser/Thr protein kinase family. STE20 subfamily.</text>
</comment>
<evidence type="ECO:0000313" key="16">
    <source>
        <dbReference type="Ensembl" id="ENSMAMP00000041704.1"/>
    </source>
</evidence>
<evidence type="ECO:0000256" key="7">
    <source>
        <dbReference type="ARBA" id="ARBA00022777"/>
    </source>
</evidence>
<dbReference type="InterPro" id="IPR011009">
    <property type="entry name" value="Kinase-like_dom_sf"/>
</dbReference>
<evidence type="ECO:0000256" key="10">
    <source>
        <dbReference type="PIRSR" id="PIRSR038172-1"/>
    </source>
</evidence>
<dbReference type="PROSITE" id="PS50011">
    <property type="entry name" value="PROTEIN_KINASE_DOM"/>
    <property type="match status" value="1"/>
</dbReference>
<dbReference type="InterPro" id="IPR001180">
    <property type="entry name" value="CNH_dom"/>
</dbReference>
<keyword evidence="8 9" id="KW-0067">ATP-binding</keyword>
<dbReference type="Pfam" id="PF00069">
    <property type="entry name" value="Pkinase"/>
    <property type="match status" value="1"/>
</dbReference>
<comment type="cofactor">
    <cofactor evidence="1 9">
        <name>Mg(2+)</name>
        <dbReference type="ChEBI" id="CHEBI:18420"/>
    </cofactor>
</comment>
<evidence type="ECO:0000256" key="5">
    <source>
        <dbReference type="ARBA" id="ARBA00022679"/>
    </source>
</evidence>
<evidence type="ECO:0000256" key="1">
    <source>
        <dbReference type="ARBA" id="ARBA00001946"/>
    </source>
</evidence>
<dbReference type="InterPro" id="IPR017441">
    <property type="entry name" value="Protein_kinase_ATP_BS"/>
</dbReference>
<sequence>MDRIGVSFLDPLEDYELIQRIGCGTYGDVFKARNIRTSELAAIKIVKLDPGDDISSIQQEITMMRECKHKNIVAYFGSYHRCCVFSDLTGPLKEKQIAYVCRETLQGLYHLHETGKMHRDIKGANILLTERGDVKLADFGVAAEISASVAKRKSFIGTPYWMAPEVAAVEKKGGYNHLCDIWAVGITAIELAELQPPMFDLHPMRALMLMSKSSFQPPKLKDKSKWSAGFQSFVKMALIKNPRKRPSAETLLQHPFVTQLLTRNLVIELLDMANNPELHSSHTDNMDDNELEVSATWNRSQLIPEWVRDKCSATQDITQRSDPSLPVGVAVTAEKRKVTAASPPKRETPLSPEWSTLRKKTEDSVSSLQASMGACFSKVFNGCPLKIYCAVTWILPKTRDQYLILGAEEGIYTLNLNELHEDTLEKMLPQRCTWLYVMNNVLMSVSGKSSQLYSHSLTALFEQRGHLQKRHSSLSLGTNRFTERINPRKFAISVKIPDTKGCRRCSVARNPYTDSTFLCGAVPSGLVLLLWYEPLQKFMHLKHIAIKLMDFLPIFELLVSVTDEFPQLCVGVRDCSNGKPPTSQQLKFDIIELNGAPASIPDSGGLRAVQVTQLDRDTVLIAEEKTVKIVNLRGLPSKELAAELVFDFPIETLVCLQDSVLAFWKHGLKGKSFHSNEVTQEITDESRVFRVLGTNRDIILQSTPTDDPLALSNLYILTGHESSY</sequence>
<dbReference type="InterPro" id="IPR021160">
    <property type="entry name" value="MAPKKKK"/>
</dbReference>
<dbReference type="SMART" id="SM00036">
    <property type="entry name" value="CNH"/>
    <property type="match status" value="1"/>
</dbReference>
<dbReference type="EC" id="2.7.11.1" evidence="9"/>
<feature type="region of interest" description="Disordered" evidence="13">
    <location>
        <begin position="336"/>
        <end position="357"/>
    </location>
</feature>
<keyword evidence="3 9" id="KW-0723">Serine/threonine-protein kinase</keyword>
<reference evidence="16" key="1">
    <citation type="submission" date="2025-08" db="UniProtKB">
        <authorList>
            <consortium name="Ensembl"/>
        </authorList>
    </citation>
    <scope>IDENTIFICATION</scope>
</reference>
<keyword evidence="5 9" id="KW-0808">Transferase</keyword>
<evidence type="ECO:0000256" key="3">
    <source>
        <dbReference type="ARBA" id="ARBA00022527"/>
    </source>
</evidence>
<dbReference type="FunFam" id="1.10.510.10:FF:000031">
    <property type="entry name" value="Mitogen-activated protein kinase kinase kinase kinase"/>
    <property type="match status" value="1"/>
</dbReference>
<comment type="catalytic activity">
    <reaction evidence="9">
        <text>L-seryl-[protein] + ATP = O-phospho-L-seryl-[protein] + ADP + H(+)</text>
        <dbReference type="Rhea" id="RHEA:17989"/>
        <dbReference type="Rhea" id="RHEA-COMP:9863"/>
        <dbReference type="Rhea" id="RHEA-COMP:11604"/>
        <dbReference type="ChEBI" id="CHEBI:15378"/>
        <dbReference type="ChEBI" id="CHEBI:29999"/>
        <dbReference type="ChEBI" id="CHEBI:30616"/>
        <dbReference type="ChEBI" id="CHEBI:83421"/>
        <dbReference type="ChEBI" id="CHEBI:456216"/>
        <dbReference type="EC" id="2.7.11.1"/>
    </reaction>
</comment>
<dbReference type="GO" id="GO:0008349">
    <property type="term" value="F:MAP kinase kinase kinase kinase activity"/>
    <property type="evidence" value="ECO:0007669"/>
    <property type="project" value="InterPro"/>
</dbReference>
<dbReference type="InterPro" id="IPR000719">
    <property type="entry name" value="Prot_kinase_dom"/>
</dbReference>
<dbReference type="Ensembl" id="ENSMAMT00000064706.1">
    <property type="protein sequence ID" value="ENSMAMP00000041704.1"/>
    <property type="gene ID" value="ENSMAMG00000001726.2"/>
</dbReference>
<dbReference type="PROSITE" id="PS50219">
    <property type="entry name" value="CNH"/>
    <property type="match status" value="1"/>
</dbReference>
<dbReference type="PANTHER" id="PTHR48012:SF30">
    <property type="entry name" value="NON-SPECIFIC SERINE_THREONINE PROTEIN KINASE"/>
    <property type="match status" value="1"/>
</dbReference>
<dbReference type="PIRSF" id="PIRSF038172">
    <property type="entry name" value="MAPKKKK"/>
    <property type="match status" value="1"/>
</dbReference>
<dbReference type="PANTHER" id="PTHR48012">
    <property type="entry name" value="STERILE20-LIKE KINASE, ISOFORM B-RELATED"/>
    <property type="match status" value="1"/>
</dbReference>
<name>A0A7N8WU05_9TELE</name>
<dbReference type="PROSITE" id="PS00107">
    <property type="entry name" value="PROTEIN_KINASE_ATP"/>
    <property type="match status" value="1"/>
</dbReference>
<feature type="binding site" evidence="11 12">
    <location>
        <position position="44"/>
    </location>
    <ligand>
        <name>ATP</name>
        <dbReference type="ChEBI" id="CHEBI:30616"/>
    </ligand>
</feature>
<organism evidence="16 17">
    <name type="scientific">Mastacembelus armatus</name>
    <name type="common">zig-zag eel</name>
    <dbReference type="NCBI Taxonomy" id="205130"/>
    <lineage>
        <taxon>Eukaryota</taxon>
        <taxon>Metazoa</taxon>
        <taxon>Chordata</taxon>
        <taxon>Craniata</taxon>
        <taxon>Vertebrata</taxon>
        <taxon>Euteleostomi</taxon>
        <taxon>Actinopterygii</taxon>
        <taxon>Neopterygii</taxon>
        <taxon>Teleostei</taxon>
        <taxon>Neoteleostei</taxon>
        <taxon>Acanthomorphata</taxon>
        <taxon>Anabantaria</taxon>
        <taxon>Synbranchiformes</taxon>
        <taxon>Mastacembelidae</taxon>
        <taxon>Mastacembelus</taxon>
    </lineage>
</organism>
<keyword evidence="17" id="KW-1185">Reference proteome</keyword>
<protein>
    <recommendedName>
        <fullName evidence="9">Mitogen-activated protein kinase kinase kinase kinase</fullName>
        <ecNumber evidence="9">2.7.11.1</ecNumber>
    </recommendedName>
</protein>
<evidence type="ECO:0000256" key="12">
    <source>
        <dbReference type="PROSITE-ProRule" id="PRU10141"/>
    </source>
</evidence>
<accession>A0A7N8WU05</accession>
<evidence type="ECO:0000256" key="6">
    <source>
        <dbReference type="ARBA" id="ARBA00022741"/>
    </source>
</evidence>
<dbReference type="Pfam" id="PF00780">
    <property type="entry name" value="CNH"/>
    <property type="match status" value="1"/>
</dbReference>
<evidence type="ECO:0000256" key="4">
    <source>
        <dbReference type="ARBA" id="ARBA00022553"/>
    </source>
</evidence>
<dbReference type="AlphaFoldDB" id="A0A7N8WU05"/>
<keyword evidence="6 9" id="KW-0547">Nucleotide-binding</keyword>
<feature type="active site" description="Proton acceptor" evidence="10">
    <location>
        <position position="120"/>
    </location>
</feature>
<evidence type="ECO:0000259" key="14">
    <source>
        <dbReference type="PROSITE" id="PS50011"/>
    </source>
</evidence>
<dbReference type="GO" id="GO:0005524">
    <property type="term" value="F:ATP binding"/>
    <property type="evidence" value="ECO:0007669"/>
    <property type="project" value="UniProtKB-UniRule"/>
</dbReference>
<dbReference type="SUPFAM" id="SSF56112">
    <property type="entry name" value="Protein kinase-like (PK-like)"/>
    <property type="match status" value="1"/>
</dbReference>
<evidence type="ECO:0000256" key="8">
    <source>
        <dbReference type="ARBA" id="ARBA00022840"/>
    </source>
</evidence>
<dbReference type="Proteomes" id="UP000261640">
    <property type="component" value="Unplaced"/>
</dbReference>
<dbReference type="CDD" id="cd06613">
    <property type="entry name" value="STKc_MAP4K3_like"/>
    <property type="match status" value="1"/>
</dbReference>
<dbReference type="GO" id="GO:0005737">
    <property type="term" value="C:cytoplasm"/>
    <property type="evidence" value="ECO:0007669"/>
    <property type="project" value="TreeGrafter"/>
</dbReference>